<accession>A0ABP8VG67</accession>
<gene>
    <name evidence="1" type="ORF">GCM10023214_62380</name>
</gene>
<proteinExistence type="predicted"/>
<comment type="caution">
    <text evidence="1">The sequence shown here is derived from an EMBL/GenBank/DDBJ whole genome shotgun (WGS) entry which is preliminary data.</text>
</comment>
<dbReference type="EMBL" id="BAABIB010000120">
    <property type="protein sequence ID" value="GAA4661590.1"/>
    <property type="molecule type" value="Genomic_DNA"/>
</dbReference>
<sequence>MTDASSEVVLTVPVRDGQYHLRSLPGIDNMWPGSEDGLFVGEDNWVAVLCGTRWGPVHLTIRRYERQPAEVDTTWEMAAEWSLDCSDGQLRIHDTYNSADPTDLEVPAGWSRIRLSVRGRMAASQAPEQLPEPIEHHLLEIWPVPDRLEPAVVHGPDNYAQFLK</sequence>
<keyword evidence="2" id="KW-1185">Reference proteome</keyword>
<dbReference type="Proteomes" id="UP001500192">
    <property type="component" value="Unassembled WGS sequence"/>
</dbReference>
<reference evidence="2" key="1">
    <citation type="journal article" date="2019" name="Int. J. Syst. Evol. Microbiol.">
        <title>The Global Catalogue of Microorganisms (GCM) 10K type strain sequencing project: providing services to taxonomists for standard genome sequencing and annotation.</title>
        <authorList>
            <consortium name="The Broad Institute Genomics Platform"/>
            <consortium name="The Broad Institute Genome Sequencing Center for Infectious Disease"/>
            <person name="Wu L."/>
            <person name="Ma J."/>
        </authorList>
    </citation>
    <scope>NUCLEOTIDE SEQUENCE [LARGE SCALE GENOMIC DNA]</scope>
    <source>
        <strain evidence="2">JCM 18054</strain>
    </source>
</reference>
<evidence type="ECO:0000313" key="2">
    <source>
        <dbReference type="Proteomes" id="UP001500192"/>
    </source>
</evidence>
<protein>
    <submittedName>
        <fullName evidence="1">Uncharacterized protein</fullName>
    </submittedName>
</protein>
<evidence type="ECO:0000313" key="1">
    <source>
        <dbReference type="EMBL" id="GAA4661590.1"/>
    </source>
</evidence>
<dbReference type="RefSeq" id="WP_346055822.1">
    <property type="nucleotide sequence ID" value="NZ_BAABIB010000120.1"/>
</dbReference>
<name>A0ABP8VG67_9PSEU</name>
<organism evidence="1 2">
    <name type="scientific">Amycolatopsis dongchuanensis</name>
    <dbReference type="NCBI Taxonomy" id="1070866"/>
    <lineage>
        <taxon>Bacteria</taxon>
        <taxon>Bacillati</taxon>
        <taxon>Actinomycetota</taxon>
        <taxon>Actinomycetes</taxon>
        <taxon>Pseudonocardiales</taxon>
        <taxon>Pseudonocardiaceae</taxon>
        <taxon>Amycolatopsis</taxon>
    </lineage>
</organism>